<organism evidence="1 2">
    <name type="scientific">Zunongwangia pacifica</name>
    <dbReference type="NCBI Taxonomy" id="2911062"/>
    <lineage>
        <taxon>Bacteria</taxon>
        <taxon>Pseudomonadati</taxon>
        <taxon>Bacteroidota</taxon>
        <taxon>Flavobacteriia</taxon>
        <taxon>Flavobacteriales</taxon>
        <taxon>Flavobacteriaceae</taxon>
        <taxon>Zunongwangia</taxon>
    </lineage>
</organism>
<proteinExistence type="predicted"/>
<dbReference type="AlphaFoldDB" id="A0A9X1ZLC8"/>
<evidence type="ECO:0000313" key="2">
    <source>
        <dbReference type="Proteomes" id="UP001139521"/>
    </source>
</evidence>
<reference evidence="1" key="1">
    <citation type="submission" date="2022-01" db="EMBL/GenBank/DDBJ databases">
        <title>Genome sequencing of Zunongwangia sp. M21534 genome.</title>
        <authorList>
            <person name="Chen Y."/>
            <person name="Dong C."/>
            <person name="Shao Z."/>
        </authorList>
    </citation>
    <scope>NUCLEOTIDE SEQUENCE</scope>
    <source>
        <strain evidence="1">MCCC M21534</strain>
    </source>
</reference>
<name>A0A9X1ZLC8_9FLAO</name>
<dbReference type="Pfam" id="PF11251">
    <property type="entry name" value="DUF3050"/>
    <property type="match status" value="1"/>
</dbReference>
<dbReference type="RefSeq" id="WP_249599936.1">
    <property type="nucleotide sequence ID" value="NZ_JAKHSK010000001.1"/>
</dbReference>
<dbReference type="InterPro" id="IPR024423">
    <property type="entry name" value="DUF3050"/>
</dbReference>
<dbReference type="EMBL" id="JAKHSK010000001">
    <property type="protein sequence ID" value="MCL6216727.1"/>
    <property type="molecule type" value="Genomic_DNA"/>
</dbReference>
<dbReference type="Gene3D" id="1.20.910.10">
    <property type="entry name" value="Heme oxygenase-like"/>
    <property type="match status" value="1"/>
</dbReference>
<dbReference type="Proteomes" id="UP001139521">
    <property type="component" value="Unassembled WGS sequence"/>
</dbReference>
<sequence>MIKDINKVLKPQVETLLNHTLYSKVTTPKELQIFMEHHIFAVWDFMSLLKALQQNLTKTTNPWFPVGNPETRYLINEIVLAEETDVNFYGKHQSHYEMYIDAMEKAGANTIKITTFLNQVIHGTDIYLIIAASDLPWSIKQFLKFTFETISEGKPHKIASAFTFGREGLIPGMFTSIIGNIQKNFPEKDLQLFKYYFDRHIELDDDEHGPMAFEMITHLCGKDIAKWQEVEAIAKQALNTRIELWDGIEQEIDLLAIKNEKANS</sequence>
<dbReference type="InterPro" id="IPR016084">
    <property type="entry name" value="Haem_Oase-like_multi-hlx"/>
</dbReference>
<protein>
    <submittedName>
        <fullName evidence="1">DUF3050 domain-containing protein</fullName>
    </submittedName>
</protein>
<comment type="caution">
    <text evidence="1">The sequence shown here is derived from an EMBL/GenBank/DDBJ whole genome shotgun (WGS) entry which is preliminary data.</text>
</comment>
<evidence type="ECO:0000313" key="1">
    <source>
        <dbReference type="EMBL" id="MCL6216727.1"/>
    </source>
</evidence>
<gene>
    <name evidence="1" type="ORF">L1967_00320</name>
</gene>
<accession>A0A9X1ZLC8</accession>
<dbReference type="SUPFAM" id="SSF48613">
    <property type="entry name" value="Heme oxygenase-like"/>
    <property type="match status" value="1"/>
</dbReference>
<keyword evidence="2" id="KW-1185">Reference proteome</keyword>